<evidence type="ECO:0000256" key="1">
    <source>
        <dbReference type="SAM" id="MobiDB-lite"/>
    </source>
</evidence>
<evidence type="ECO:0008006" key="4">
    <source>
        <dbReference type="Google" id="ProtNLM"/>
    </source>
</evidence>
<protein>
    <recommendedName>
        <fullName evidence="4">DUF3284 domain-containing protein</fullName>
    </recommendedName>
</protein>
<name>A0A7W8CZS8_9FIRM</name>
<evidence type="ECO:0000313" key="3">
    <source>
        <dbReference type="Proteomes" id="UP000539953"/>
    </source>
</evidence>
<dbReference type="Gene3D" id="3.30.530.20">
    <property type="match status" value="1"/>
</dbReference>
<reference evidence="2 3" key="1">
    <citation type="submission" date="2020-08" db="EMBL/GenBank/DDBJ databases">
        <title>Genomic Encyclopedia of Type Strains, Phase IV (KMG-IV): sequencing the most valuable type-strain genomes for metagenomic binning, comparative biology and taxonomic classification.</title>
        <authorList>
            <person name="Goeker M."/>
        </authorList>
    </citation>
    <scope>NUCLEOTIDE SEQUENCE [LARGE SCALE GENOMIC DNA]</scope>
    <source>
        <strain evidence="2 3">DSM 25799</strain>
    </source>
</reference>
<sequence>MQVKMRVNVSAEAFYHVLVQSAMDEIKQVTGRTVDEARLTKGMTYRKKSAGRSIKVKIGKLVPNRKYTAIFVTVFSRLTFTYAFEPIDDRSCTITYTQDYLGPGSMDEREAAKQVRKTIRDAEKRIRKKQSGK</sequence>
<dbReference type="EMBL" id="JACHHK010000005">
    <property type="protein sequence ID" value="MBB5183362.1"/>
    <property type="molecule type" value="Genomic_DNA"/>
</dbReference>
<dbReference type="Proteomes" id="UP000539953">
    <property type="component" value="Unassembled WGS sequence"/>
</dbReference>
<feature type="compositionally biased region" description="Basic and acidic residues" evidence="1">
    <location>
        <begin position="106"/>
        <end position="124"/>
    </location>
</feature>
<dbReference type="Pfam" id="PF11687">
    <property type="entry name" value="DUF3284"/>
    <property type="match status" value="1"/>
</dbReference>
<dbReference type="AlphaFoldDB" id="A0A7W8CZS8"/>
<accession>A0A7W8CZS8</accession>
<proteinExistence type="predicted"/>
<dbReference type="InterPro" id="IPR023393">
    <property type="entry name" value="START-like_dom_sf"/>
</dbReference>
<evidence type="ECO:0000313" key="2">
    <source>
        <dbReference type="EMBL" id="MBB5183362.1"/>
    </source>
</evidence>
<gene>
    <name evidence="2" type="ORF">HNQ47_001384</name>
</gene>
<dbReference type="InterPro" id="IPR021701">
    <property type="entry name" value="DUF3284"/>
</dbReference>
<dbReference type="RefSeq" id="WP_183328657.1">
    <property type="nucleotide sequence ID" value="NZ_JACHHK010000005.1"/>
</dbReference>
<feature type="region of interest" description="Disordered" evidence="1">
    <location>
        <begin position="105"/>
        <end position="133"/>
    </location>
</feature>
<dbReference type="CDD" id="cd07812">
    <property type="entry name" value="SRPBCC"/>
    <property type="match status" value="1"/>
</dbReference>
<organism evidence="2 3">
    <name type="scientific">Catenisphaera adipataccumulans</name>
    <dbReference type="NCBI Taxonomy" id="700500"/>
    <lineage>
        <taxon>Bacteria</taxon>
        <taxon>Bacillati</taxon>
        <taxon>Bacillota</taxon>
        <taxon>Erysipelotrichia</taxon>
        <taxon>Erysipelotrichales</taxon>
        <taxon>Erysipelotrichaceae</taxon>
        <taxon>Catenisphaera</taxon>
    </lineage>
</organism>
<keyword evidence="3" id="KW-1185">Reference proteome</keyword>
<comment type="caution">
    <text evidence="2">The sequence shown here is derived from an EMBL/GenBank/DDBJ whole genome shotgun (WGS) entry which is preliminary data.</text>
</comment>
<dbReference type="SUPFAM" id="SSF55961">
    <property type="entry name" value="Bet v1-like"/>
    <property type="match status" value="1"/>
</dbReference>